<organism evidence="1 2">
    <name type="scientific">Amycolatopsis orientalis</name>
    <name type="common">Nocardia orientalis</name>
    <dbReference type="NCBI Taxonomy" id="31958"/>
    <lineage>
        <taxon>Bacteria</taxon>
        <taxon>Bacillati</taxon>
        <taxon>Actinomycetota</taxon>
        <taxon>Actinomycetes</taxon>
        <taxon>Pseudonocardiales</taxon>
        <taxon>Pseudonocardiaceae</taxon>
        <taxon>Amycolatopsis</taxon>
    </lineage>
</organism>
<dbReference type="KEGG" id="aori:SD37_10665"/>
<sequence length="306" mass="33754">MGLAGPVKRVCRRAAEYVAVYGDVVAPIVDSALNDPGLREHVDRSLCAAGTKISFLIEGYAAVAGVPFRADLAVLGGAVARLYDDLFDEYGSEDLAGRLSALFEGGSFAPRNDVERLLGELYREVERRLDRGRDDPIFTALTAVHEYQTRSRIQRDPEISAVTLMELTKAKGGAAVVVLFALMRPAMSDGEVTLIREIGGVLQLLDDYQDVVLDRQAGIETAAVRGEVTLSDICRRFRVMKRPLVEHYGRIRPFSAVLYAILWIAFLRLHWPGFGVGRPPASTPFGVLMRPGDNLIQKAGQRRRRD</sequence>
<protein>
    <recommendedName>
        <fullName evidence="3">Phytoene synthase</fullName>
    </recommendedName>
</protein>
<gene>
    <name evidence="1" type="ORF">SD37_10665</name>
</gene>
<accession>A0A193BV54</accession>
<reference evidence="1 2" key="1">
    <citation type="journal article" date="2015" name="Genome Announc.">
        <title>Draft Genome Sequence of Norvancomycin-Producing Strain Amycolatopsis orientalis CPCC200066.</title>
        <authorList>
            <person name="Lei X."/>
            <person name="Yuan F."/>
            <person name="Shi Y."/>
            <person name="Li X."/>
            <person name="Wang L."/>
            <person name="Hong B."/>
        </authorList>
    </citation>
    <scope>NUCLEOTIDE SEQUENCE [LARGE SCALE GENOMIC DNA]</scope>
    <source>
        <strain evidence="1 2">B-37</strain>
    </source>
</reference>
<evidence type="ECO:0000313" key="2">
    <source>
        <dbReference type="Proteomes" id="UP000093695"/>
    </source>
</evidence>
<name>A0A193BV54_AMYOR</name>
<proteinExistence type="predicted"/>
<evidence type="ECO:0000313" key="1">
    <source>
        <dbReference type="EMBL" id="ANN16058.1"/>
    </source>
</evidence>
<dbReference type="Proteomes" id="UP000093695">
    <property type="component" value="Chromosome"/>
</dbReference>
<evidence type="ECO:0008006" key="3">
    <source>
        <dbReference type="Google" id="ProtNLM"/>
    </source>
</evidence>
<keyword evidence="2" id="KW-1185">Reference proteome</keyword>
<dbReference type="AlphaFoldDB" id="A0A193BV54"/>
<dbReference type="EMBL" id="CP016174">
    <property type="protein sequence ID" value="ANN16058.1"/>
    <property type="molecule type" value="Genomic_DNA"/>
</dbReference>
<dbReference type="CDD" id="cd00385">
    <property type="entry name" value="Isoprenoid_Biosyn_C1"/>
    <property type="match status" value="1"/>
</dbReference>